<evidence type="ECO:0000313" key="4">
    <source>
        <dbReference type="EnsemblPlants" id="Bo4g045950.1"/>
    </source>
</evidence>
<evidence type="ECO:0000256" key="2">
    <source>
        <dbReference type="SAM" id="Phobius"/>
    </source>
</evidence>
<dbReference type="eggNOG" id="KOG2206">
    <property type="taxonomic scope" value="Eukaryota"/>
</dbReference>
<dbReference type="GO" id="GO:0071035">
    <property type="term" value="P:nuclear polyadenylation-dependent rRNA catabolic process"/>
    <property type="evidence" value="ECO:0007669"/>
    <property type="project" value="TreeGrafter"/>
</dbReference>
<feature type="compositionally biased region" description="Basic and acidic residues" evidence="1">
    <location>
        <begin position="425"/>
        <end position="443"/>
    </location>
</feature>
<dbReference type="InterPro" id="IPR036397">
    <property type="entry name" value="RNaseH_sf"/>
</dbReference>
<proteinExistence type="predicted"/>
<dbReference type="GO" id="GO:0005730">
    <property type="term" value="C:nucleolus"/>
    <property type="evidence" value="ECO:0007669"/>
    <property type="project" value="TreeGrafter"/>
</dbReference>
<dbReference type="SUPFAM" id="SSF47819">
    <property type="entry name" value="HRDC-like"/>
    <property type="match status" value="1"/>
</dbReference>
<dbReference type="GO" id="GO:0000166">
    <property type="term" value="F:nucleotide binding"/>
    <property type="evidence" value="ECO:0007669"/>
    <property type="project" value="InterPro"/>
</dbReference>
<name>A0A0D3BSS9_BRAOL</name>
<dbReference type="GO" id="GO:0000467">
    <property type="term" value="P:exonucleolytic trimming to generate mature 3'-end of 5.8S rRNA from tricistronic rRNA transcript (SSU-rRNA, 5.8S rRNA, LSU-rRNA)"/>
    <property type="evidence" value="ECO:0007669"/>
    <property type="project" value="InterPro"/>
</dbReference>
<dbReference type="OMA" id="LIQREDW"/>
<feature type="region of interest" description="Disordered" evidence="1">
    <location>
        <begin position="405"/>
        <end position="443"/>
    </location>
</feature>
<reference evidence="4 5" key="1">
    <citation type="journal article" date="2014" name="Genome Biol.">
        <title>Transcriptome and methylome profiling reveals relics of genome dominance in the mesopolyploid Brassica oleracea.</title>
        <authorList>
            <person name="Parkin I.A."/>
            <person name="Koh C."/>
            <person name="Tang H."/>
            <person name="Robinson S.J."/>
            <person name="Kagale S."/>
            <person name="Clarke W.E."/>
            <person name="Town C.D."/>
            <person name="Nixon J."/>
            <person name="Krishnakumar V."/>
            <person name="Bidwell S.L."/>
            <person name="Denoeud F."/>
            <person name="Belcram H."/>
            <person name="Links M.G."/>
            <person name="Just J."/>
            <person name="Clarke C."/>
            <person name="Bender T."/>
            <person name="Huebert T."/>
            <person name="Mason A.S."/>
            <person name="Pires J.C."/>
            <person name="Barker G."/>
            <person name="Moore J."/>
            <person name="Walley P.G."/>
            <person name="Manoli S."/>
            <person name="Batley J."/>
            <person name="Edwards D."/>
            <person name="Nelson M.N."/>
            <person name="Wang X."/>
            <person name="Paterson A.H."/>
            <person name="King G."/>
            <person name="Bancroft I."/>
            <person name="Chalhoub B."/>
            <person name="Sharpe A.G."/>
        </authorList>
    </citation>
    <scope>NUCLEOTIDE SEQUENCE</scope>
    <source>
        <strain evidence="4 5">cv. TO1000</strain>
    </source>
</reference>
<dbReference type="EnsemblPlants" id="Bo4g045950.1">
    <property type="protein sequence ID" value="Bo4g045950.1"/>
    <property type="gene ID" value="Bo4g045950"/>
</dbReference>
<dbReference type="AlphaFoldDB" id="A0A0D3BSS9"/>
<dbReference type="InterPro" id="IPR045092">
    <property type="entry name" value="Rrp6-like"/>
</dbReference>
<dbReference type="GO" id="GO:0000176">
    <property type="term" value="C:nuclear exosome (RNase complex)"/>
    <property type="evidence" value="ECO:0007669"/>
    <property type="project" value="TreeGrafter"/>
</dbReference>
<dbReference type="STRING" id="109376.A0A0D3BSS9"/>
<accession>A0A0D3BSS9</accession>
<feature type="compositionally biased region" description="Polar residues" evidence="1">
    <location>
        <begin position="412"/>
        <end position="424"/>
    </location>
</feature>
<keyword evidence="5" id="KW-1185">Reference proteome</keyword>
<dbReference type="Proteomes" id="UP000032141">
    <property type="component" value="Chromosome C4"/>
</dbReference>
<sequence>MEVKEKVRIVITVASLVAATVLLVADYRRRRHGRKQTSSPSSCYLHSETKPQFGFKRVLADNSYSGFKHMKKLDDVSSSSLEKPNNSHPYESEINVLLENPCLDEVEFLRGECSLEISDSYLWVETESELKKFAETLAKEKVFGVDTEQHSLRSFLGFTALIQREDWRQRPLSEEMVQYARTDAHYLLYIADKLTAELTQRGIEGSSSPDDKIHFLLEASRRSNIICLQLYTKETEDFPGSAAASSLIYRHLNGYGDNSSISLDAKARIHDESTRYVLSDQAIIALACQKSTTAEEVYHSIAQADLAIESSSIQSPSSVVCSHLDDIYQMTRDNKLAKLDALLPLVLDKCLGTDGTYCKDVLWGRDISEEDLERALLIGLSPHERRKLERKKGVHFKYSAEVAHMDKKENSSNDTDANSFVSSSVEERGEEAPGDSEKDMNEESRIVVTDDSGGDGAQELNDTQCNGNMPHQENSKLSLLGHGPHGKQVVEYLLREHGEDGVRDFCQRWRQVFVDTVYPRHLPGGWNVSHR</sequence>
<protein>
    <recommendedName>
        <fullName evidence="3">3'-5' exonuclease domain-containing protein</fullName>
    </recommendedName>
</protein>
<dbReference type="Gene3D" id="3.30.420.10">
    <property type="entry name" value="Ribonuclease H-like superfamily/Ribonuclease H"/>
    <property type="match status" value="2"/>
</dbReference>
<evidence type="ECO:0000313" key="5">
    <source>
        <dbReference type="Proteomes" id="UP000032141"/>
    </source>
</evidence>
<dbReference type="GO" id="GO:0003727">
    <property type="term" value="F:single-stranded RNA binding"/>
    <property type="evidence" value="ECO:0007669"/>
    <property type="project" value="TreeGrafter"/>
</dbReference>
<feature type="transmembrane region" description="Helical" evidence="2">
    <location>
        <begin position="6"/>
        <end position="25"/>
    </location>
</feature>
<dbReference type="InterPro" id="IPR012337">
    <property type="entry name" value="RNaseH-like_sf"/>
</dbReference>
<dbReference type="GO" id="GO:0071036">
    <property type="term" value="P:nuclear polyadenylation-dependent snoRNA catabolic process"/>
    <property type="evidence" value="ECO:0007669"/>
    <property type="project" value="TreeGrafter"/>
</dbReference>
<dbReference type="InterPro" id="IPR044876">
    <property type="entry name" value="HRDC_dom_sf"/>
</dbReference>
<reference evidence="4" key="2">
    <citation type="submission" date="2015-03" db="UniProtKB">
        <authorList>
            <consortium name="EnsemblPlants"/>
        </authorList>
    </citation>
    <scope>IDENTIFICATION</scope>
</reference>
<dbReference type="GO" id="GO:0071040">
    <property type="term" value="P:nuclear polyadenylation-dependent antisense transcript catabolic process"/>
    <property type="evidence" value="ECO:0007669"/>
    <property type="project" value="TreeGrafter"/>
</dbReference>
<dbReference type="GO" id="GO:0071037">
    <property type="term" value="P:nuclear polyadenylation-dependent snRNA catabolic process"/>
    <property type="evidence" value="ECO:0007669"/>
    <property type="project" value="TreeGrafter"/>
</dbReference>
<dbReference type="GO" id="GO:0071038">
    <property type="term" value="P:TRAMP-dependent tRNA surveillance pathway"/>
    <property type="evidence" value="ECO:0007669"/>
    <property type="project" value="TreeGrafter"/>
</dbReference>
<dbReference type="GO" id="GO:0000175">
    <property type="term" value="F:3'-5'-RNA exonuclease activity"/>
    <property type="evidence" value="ECO:0007669"/>
    <property type="project" value="InterPro"/>
</dbReference>
<keyword evidence="2" id="KW-1133">Transmembrane helix</keyword>
<dbReference type="SUPFAM" id="SSF53098">
    <property type="entry name" value="Ribonuclease H-like"/>
    <property type="match status" value="2"/>
</dbReference>
<dbReference type="Pfam" id="PF01612">
    <property type="entry name" value="DNA_pol_A_exo1"/>
    <property type="match status" value="1"/>
</dbReference>
<dbReference type="Gramene" id="Bo4g045950.1">
    <property type="protein sequence ID" value="Bo4g045950.1"/>
    <property type="gene ID" value="Bo4g045950"/>
</dbReference>
<feature type="domain" description="3'-5' exonuclease" evidence="3">
    <location>
        <begin position="162"/>
        <end position="198"/>
    </location>
</feature>
<dbReference type="InterPro" id="IPR010997">
    <property type="entry name" value="HRDC-like_sf"/>
</dbReference>
<dbReference type="Gene3D" id="1.10.150.80">
    <property type="entry name" value="HRDC domain"/>
    <property type="match status" value="1"/>
</dbReference>
<dbReference type="GO" id="GO:0071044">
    <property type="term" value="P:histone mRNA catabolic process"/>
    <property type="evidence" value="ECO:0007669"/>
    <property type="project" value="TreeGrafter"/>
</dbReference>
<dbReference type="PANTHER" id="PTHR12124:SF68">
    <property type="entry name" value="PROTEIN RRP6-LIKE 3"/>
    <property type="match status" value="1"/>
</dbReference>
<dbReference type="GO" id="GO:0071051">
    <property type="term" value="P:poly(A)-dependent snoRNA 3'-end processing"/>
    <property type="evidence" value="ECO:0007669"/>
    <property type="project" value="TreeGrafter"/>
</dbReference>
<keyword evidence="2" id="KW-0812">Transmembrane</keyword>
<evidence type="ECO:0000256" key="1">
    <source>
        <dbReference type="SAM" id="MobiDB-lite"/>
    </source>
</evidence>
<evidence type="ECO:0000259" key="3">
    <source>
        <dbReference type="Pfam" id="PF01612"/>
    </source>
</evidence>
<dbReference type="HOGENOM" id="CLU_513263_0_0_1"/>
<dbReference type="GO" id="GO:0071039">
    <property type="term" value="P:nuclear polyadenylation-dependent CUT catabolic process"/>
    <property type="evidence" value="ECO:0007669"/>
    <property type="project" value="TreeGrafter"/>
</dbReference>
<organism evidence="4 5">
    <name type="scientific">Brassica oleracea var. oleracea</name>
    <dbReference type="NCBI Taxonomy" id="109376"/>
    <lineage>
        <taxon>Eukaryota</taxon>
        <taxon>Viridiplantae</taxon>
        <taxon>Streptophyta</taxon>
        <taxon>Embryophyta</taxon>
        <taxon>Tracheophyta</taxon>
        <taxon>Spermatophyta</taxon>
        <taxon>Magnoliopsida</taxon>
        <taxon>eudicotyledons</taxon>
        <taxon>Gunneridae</taxon>
        <taxon>Pentapetalae</taxon>
        <taxon>rosids</taxon>
        <taxon>malvids</taxon>
        <taxon>Brassicales</taxon>
        <taxon>Brassicaceae</taxon>
        <taxon>Brassiceae</taxon>
        <taxon>Brassica</taxon>
    </lineage>
</organism>
<dbReference type="InterPro" id="IPR002562">
    <property type="entry name" value="3'-5'_exonuclease_dom"/>
</dbReference>
<keyword evidence="2" id="KW-0472">Membrane</keyword>
<dbReference type="PANTHER" id="PTHR12124">
    <property type="entry name" value="POLYMYOSITIS/SCLERODERMA AUTOANTIGEN-RELATED"/>
    <property type="match status" value="1"/>
</dbReference>